<gene>
    <name evidence="1" type="ordered locus">Mfer_0558</name>
</gene>
<name>E3GYH6_METFV</name>
<dbReference type="KEGG" id="mfv:Mfer_0558"/>
<proteinExistence type="predicted"/>
<dbReference type="Proteomes" id="UP000002315">
    <property type="component" value="Chromosome"/>
</dbReference>
<sequence>MIRKIFFGCNTARGFCSFFNFLKEKDKGRIFILKGGPGHGKSTIIKSVADEMINKGYDVELQFCSLDCNSLDAAVIHSLNLAVAATTGHHVMDPEFPGVVESIVNLDRCLQASNLFCYKNDIIFLFKNVRRNLKRACRYLKAAKLMAENIRDVTCTYQSLLEINKVVKELKRNILVSSSNSKKLGLKRHVFASAFTPEGYKTFIKTLVKGYTIYKIIGNEYCITKILKKIGEEAVLNRFNIEYCHHPLDPYNIEHLIFPDLNLAIISNTDIPDKKCEEVYNINNGPLQMPEEKKMEELIEYAIKNFRRAYKYHRKLEEYYVKNMKFNCVEKILERLIQEINEWESFIKKGIK</sequence>
<dbReference type="InterPro" id="IPR027417">
    <property type="entry name" value="P-loop_NTPase"/>
</dbReference>
<evidence type="ECO:0000313" key="1">
    <source>
        <dbReference type="EMBL" id="ADP77358.1"/>
    </source>
</evidence>
<organism evidence="1 2">
    <name type="scientific">Methanothermus fervidus (strain ATCC 43054 / DSM 2088 / JCM 10308 / V24 S)</name>
    <dbReference type="NCBI Taxonomy" id="523846"/>
    <lineage>
        <taxon>Archaea</taxon>
        <taxon>Methanobacteriati</taxon>
        <taxon>Methanobacteriota</taxon>
        <taxon>Methanomada group</taxon>
        <taxon>Methanobacteria</taxon>
        <taxon>Methanobacteriales</taxon>
        <taxon>Methanothermaceae</taxon>
        <taxon>Methanothermus</taxon>
    </lineage>
</organism>
<dbReference type="AlphaFoldDB" id="E3GYH6"/>
<evidence type="ECO:0000313" key="2">
    <source>
        <dbReference type="Proteomes" id="UP000002315"/>
    </source>
</evidence>
<dbReference type="EMBL" id="CP002278">
    <property type="protein sequence ID" value="ADP77358.1"/>
    <property type="molecule type" value="Genomic_DNA"/>
</dbReference>
<protein>
    <submittedName>
        <fullName evidence="1">ATPase</fullName>
    </submittedName>
</protein>
<accession>E3GYH6</accession>
<reference evidence="1 2" key="1">
    <citation type="journal article" date="2010" name="Stand. Genomic Sci.">
        <title>Complete genome sequence of Methanothermus fervidus type strain (V24S).</title>
        <authorList>
            <person name="Anderson I."/>
            <person name="Djao O.D."/>
            <person name="Misra M."/>
            <person name="Chertkov O."/>
            <person name="Nolan M."/>
            <person name="Lucas S."/>
            <person name="Lapidus A."/>
            <person name="Del Rio T.G."/>
            <person name="Tice H."/>
            <person name="Cheng J.F."/>
            <person name="Tapia R."/>
            <person name="Han C."/>
            <person name="Goodwin L."/>
            <person name="Pitluck S."/>
            <person name="Liolios K."/>
            <person name="Ivanova N."/>
            <person name="Mavromatis K."/>
            <person name="Mikhailova N."/>
            <person name="Pati A."/>
            <person name="Brambilla E."/>
            <person name="Chen A."/>
            <person name="Palaniappan K."/>
            <person name="Land M."/>
            <person name="Hauser L."/>
            <person name="Chang Y.J."/>
            <person name="Jeffries C.D."/>
            <person name="Sikorski J."/>
            <person name="Spring S."/>
            <person name="Rohde M."/>
            <person name="Eichinger K."/>
            <person name="Huber H."/>
            <person name="Wirth R."/>
            <person name="Goker M."/>
            <person name="Detter J.C."/>
            <person name="Woyke T."/>
            <person name="Bristow J."/>
            <person name="Eisen J.A."/>
            <person name="Markowitz V."/>
            <person name="Hugenholtz P."/>
            <person name="Klenk H.P."/>
            <person name="Kyrpides N.C."/>
        </authorList>
    </citation>
    <scope>NUCLEOTIDE SEQUENCE [LARGE SCALE GENOMIC DNA]</scope>
    <source>
        <strain evidence="2">ATCC 43054 / DSM 2088 / JCM 10308 / V24 S</strain>
    </source>
</reference>
<dbReference type="SUPFAM" id="SSF52540">
    <property type="entry name" value="P-loop containing nucleoside triphosphate hydrolases"/>
    <property type="match status" value="2"/>
</dbReference>
<dbReference type="HOGENOM" id="CLU_063820_0_0_2"/>
<keyword evidence="2" id="KW-1185">Reference proteome</keyword>
<dbReference type="STRING" id="523846.Mfer_0558"/>